<organism evidence="3 4">
    <name type="scientific">Thermomonospora umbrina</name>
    <dbReference type="NCBI Taxonomy" id="111806"/>
    <lineage>
        <taxon>Bacteria</taxon>
        <taxon>Bacillati</taxon>
        <taxon>Actinomycetota</taxon>
        <taxon>Actinomycetes</taxon>
        <taxon>Streptosporangiales</taxon>
        <taxon>Thermomonosporaceae</taxon>
        <taxon>Thermomonospora</taxon>
    </lineage>
</organism>
<dbReference type="PANTHER" id="PTHR13847">
    <property type="entry name" value="SARCOSINE DEHYDROGENASE-RELATED"/>
    <property type="match status" value="1"/>
</dbReference>
<dbReference type="SUPFAM" id="SSF51905">
    <property type="entry name" value="FAD/NAD(P)-binding domain"/>
    <property type="match status" value="1"/>
</dbReference>
<dbReference type="Proteomes" id="UP000256661">
    <property type="component" value="Unassembled WGS sequence"/>
</dbReference>
<keyword evidence="4" id="KW-1185">Reference proteome</keyword>
<feature type="domain" description="FAD dependent oxidoreductase" evidence="2">
    <location>
        <begin position="3"/>
        <end position="348"/>
    </location>
</feature>
<accession>A0A3D9T9M3</accession>
<dbReference type="RefSeq" id="WP_116025611.1">
    <property type="nucleotide sequence ID" value="NZ_QTTT01000001.1"/>
</dbReference>
<dbReference type="Pfam" id="PF01266">
    <property type="entry name" value="DAO"/>
    <property type="match status" value="1"/>
</dbReference>
<dbReference type="InterPro" id="IPR036188">
    <property type="entry name" value="FAD/NAD-bd_sf"/>
</dbReference>
<dbReference type="OrthoDB" id="4775411at2"/>
<proteinExistence type="predicted"/>
<dbReference type="EMBL" id="QTTT01000001">
    <property type="protein sequence ID" value="REF00462.1"/>
    <property type="molecule type" value="Genomic_DNA"/>
</dbReference>
<dbReference type="Gene3D" id="3.50.50.60">
    <property type="entry name" value="FAD/NAD(P)-binding domain"/>
    <property type="match status" value="1"/>
</dbReference>
<dbReference type="InterPro" id="IPR006076">
    <property type="entry name" value="FAD-dep_OxRdtase"/>
</dbReference>
<dbReference type="GO" id="GO:0016491">
    <property type="term" value="F:oxidoreductase activity"/>
    <property type="evidence" value="ECO:0007669"/>
    <property type="project" value="UniProtKB-KW"/>
</dbReference>
<evidence type="ECO:0000313" key="4">
    <source>
        <dbReference type="Proteomes" id="UP000256661"/>
    </source>
</evidence>
<gene>
    <name evidence="3" type="ORF">DFJ69_6000</name>
</gene>
<keyword evidence="1" id="KW-0560">Oxidoreductase</keyword>
<protein>
    <submittedName>
        <fullName evidence="3">Glycine/D-amino acid oxidase-like deaminating enzyme</fullName>
    </submittedName>
</protein>
<dbReference type="GO" id="GO:0005737">
    <property type="term" value="C:cytoplasm"/>
    <property type="evidence" value="ECO:0007669"/>
    <property type="project" value="TreeGrafter"/>
</dbReference>
<sequence>MTHVLIIGAGIIGAALAERLAATDHVTVVDEGPPGDGTTGTSLAWINANKTPDPDYFRFRVQAMRAWAETAARMGHPPWYVPTGDLAWARTPTARSELSTRVRHLKERGYAADLLTADEARAIEPHLAIPADALVAHFPDERHVHGARAARDFIARARRAKAHMVTGRVESLDIHAGRVRGARLADGAISADITVCAAGWRTPELLATADAVAPIQDPHRPGAPAVCLVATTTPAPGALRGLVHGTDLYARPTADGGLLLEAGDIDAAVDLDTPRSVLDSWADDLMARARAILPSALDHSRVAAVRRCIRPLPDDGLPVVGWVLPGLYTAVTHSGITLAPHLAALIAEELTSPTPAAPLEPYRPHRPGSPT</sequence>
<dbReference type="AlphaFoldDB" id="A0A3D9T9M3"/>
<dbReference type="Gene3D" id="3.30.9.10">
    <property type="entry name" value="D-Amino Acid Oxidase, subunit A, domain 2"/>
    <property type="match status" value="1"/>
</dbReference>
<evidence type="ECO:0000256" key="1">
    <source>
        <dbReference type="ARBA" id="ARBA00023002"/>
    </source>
</evidence>
<evidence type="ECO:0000313" key="3">
    <source>
        <dbReference type="EMBL" id="REF00462.1"/>
    </source>
</evidence>
<comment type="caution">
    <text evidence="3">The sequence shown here is derived from an EMBL/GenBank/DDBJ whole genome shotgun (WGS) entry which is preliminary data.</text>
</comment>
<evidence type="ECO:0000259" key="2">
    <source>
        <dbReference type="Pfam" id="PF01266"/>
    </source>
</evidence>
<name>A0A3D9T9M3_9ACTN</name>
<reference evidence="3 4" key="1">
    <citation type="submission" date="2018-08" db="EMBL/GenBank/DDBJ databases">
        <title>Sequencing the genomes of 1000 actinobacteria strains.</title>
        <authorList>
            <person name="Klenk H.-P."/>
        </authorList>
    </citation>
    <scope>NUCLEOTIDE SEQUENCE [LARGE SCALE GENOMIC DNA]</scope>
    <source>
        <strain evidence="3 4">DSM 43927</strain>
    </source>
</reference>
<dbReference type="PANTHER" id="PTHR13847:SF289">
    <property type="entry name" value="GLYCINE OXIDASE"/>
    <property type="match status" value="1"/>
</dbReference>